<comment type="catalytic activity">
    <reaction evidence="13 14">
        <text>UDP-N-acetyl-alpha-D-muramate + L-alanine + ATP = UDP-N-acetyl-alpha-D-muramoyl-L-alanine + ADP + phosphate + H(+)</text>
        <dbReference type="Rhea" id="RHEA:23372"/>
        <dbReference type="ChEBI" id="CHEBI:15378"/>
        <dbReference type="ChEBI" id="CHEBI:30616"/>
        <dbReference type="ChEBI" id="CHEBI:43474"/>
        <dbReference type="ChEBI" id="CHEBI:57972"/>
        <dbReference type="ChEBI" id="CHEBI:70757"/>
        <dbReference type="ChEBI" id="CHEBI:83898"/>
        <dbReference type="ChEBI" id="CHEBI:456216"/>
        <dbReference type="EC" id="6.3.2.8"/>
    </reaction>
</comment>
<evidence type="ECO:0000259" key="17">
    <source>
        <dbReference type="Pfam" id="PF08245"/>
    </source>
</evidence>
<dbReference type="GO" id="GO:0008360">
    <property type="term" value="P:regulation of cell shape"/>
    <property type="evidence" value="ECO:0007669"/>
    <property type="project" value="UniProtKB-KW"/>
</dbReference>
<sequence length="462" mass="51234">MDFDIERDKNLKVHFIGIGGISMSGLAETLLHHGYKVSGSDANKSSITDRLAKKGAKINIGHDSQNVKDADLIVYTAAVKWDNPELIEGKAKGIKIVDRAEFLGQIMKQYKYSVAVSGTHGKTTTTSLISIIMKNAELDPTIMVGGELDAIGGNVRPGKSPYFITEACEYVESFLSLYPYVGIILNVDSDHLDYYKDINHIIDAFTKFAKLVPKDGYIIVNKDDENSLKACQSIDARLITFGFSEGADWVAKNIEYDEKGCGSFDAYFKGQLFGPFKLNVPGKHNVYNSLSAIACARIFDIDIETIQNSFLEFYGTHRRFEKIGEKCGVVVIDDYAHHPTEIKATLAAAKNYPHKKIWCVFQPHTYSRTIKLLDEFSCAFNDADELILTDIYAARELDTGEINSSKLADMIVSQGVNAKYIKSFDDIVTYLKDNTAEGDVIITMGAGDVYKTGMLFLEKSGQ</sequence>
<dbReference type="STRING" id="36849.OXPF_35670"/>
<keyword evidence="5 14" id="KW-0436">Ligase</keyword>
<dbReference type="InterPro" id="IPR050061">
    <property type="entry name" value="MurCDEF_pg_biosynth"/>
</dbReference>
<dbReference type="Pfam" id="PF01225">
    <property type="entry name" value="Mur_ligase"/>
    <property type="match status" value="1"/>
</dbReference>
<comment type="similarity">
    <text evidence="14">Belongs to the MurCDEF family.</text>
</comment>
<comment type="function">
    <text evidence="14">Cell wall formation.</text>
</comment>
<keyword evidence="8 14" id="KW-0067">ATP-binding</keyword>
<dbReference type="Gene3D" id="3.90.190.20">
    <property type="entry name" value="Mur ligase, C-terminal domain"/>
    <property type="match status" value="1"/>
</dbReference>
<dbReference type="EC" id="6.3.2.8" evidence="3 14"/>
<evidence type="ECO:0000256" key="9">
    <source>
        <dbReference type="ARBA" id="ARBA00022960"/>
    </source>
</evidence>
<keyword evidence="7 14" id="KW-0547">Nucleotide-binding</keyword>
<dbReference type="GO" id="GO:0009252">
    <property type="term" value="P:peptidoglycan biosynthetic process"/>
    <property type="evidence" value="ECO:0007669"/>
    <property type="project" value="UniProtKB-UniRule"/>
</dbReference>
<protein>
    <recommendedName>
        <fullName evidence="3 14">UDP-N-acetylmuramate--L-alanine ligase</fullName>
        <ecNumber evidence="3 14">6.3.2.8</ecNumber>
    </recommendedName>
    <alternativeName>
        <fullName evidence="14">UDP-N-acetylmuramoyl-L-alanine synthetase</fullName>
    </alternativeName>
</protein>
<keyword evidence="4 14" id="KW-0963">Cytoplasm</keyword>
<evidence type="ECO:0000313" key="18">
    <source>
        <dbReference type="EMBL" id="KPU42804.1"/>
    </source>
</evidence>
<evidence type="ECO:0000256" key="5">
    <source>
        <dbReference type="ARBA" id="ARBA00022598"/>
    </source>
</evidence>
<proteinExistence type="inferred from homology"/>
<keyword evidence="19" id="KW-1185">Reference proteome</keyword>
<keyword evidence="12 14" id="KW-0961">Cell wall biogenesis/degradation</keyword>
<keyword evidence="9 14" id="KW-0133">Cell shape</keyword>
<feature type="domain" description="Mur ligase central" evidence="17">
    <location>
        <begin position="116"/>
        <end position="296"/>
    </location>
</feature>
<dbReference type="PANTHER" id="PTHR43445">
    <property type="entry name" value="UDP-N-ACETYLMURAMATE--L-ALANINE LIGASE-RELATED"/>
    <property type="match status" value="1"/>
</dbReference>
<dbReference type="OrthoDB" id="9804126at2"/>
<comment type="caution">
    <text evidence="18">The sequence shown here is derived from an EMBL/GenBank/DDBJ whole genome shotgun (WGS) entry which is preliminary data.</text>
</comment>
<dbReference type="GO" id="GO:0005524">
    <property type="term" value="F:ATP binding"/>
    <property type="evidence" value="ECO:0007669"/>
    <property type="project" value="UniProtKB-UniRule"/>
</dbReference>
<evidence type="ECO:0000256" key="14">
    <source>
        <dbReference type="HAMAP-Rule" id="MF_00046"/>
    </source>
</evidence>
<dbReference type="PANTHER" id="PTHR43445:SF3">
    <property type="entry name" value="UDP-N-ACETYLMURAMATE--L-ALANINE LIGASE"/>
    <property type="match status" value="1"/>
</dbReference>
<keyword evidence="10 14" id="KW-0573">Peptidoglycan synthesis</keyword>
<dbReference type="AlphaFoldDB" id="A0A0P8Y837"/>
<dbReference type="Pfam" id="PF02875">
    <property type="entry name" value="Mur_ligase_C"/>
    <property type="match status" value="1"/>
</dbReference>
<reference evidence="18 19" key="1">
    <citation type="submission" date="2015-09" db="EMBL/GenBank/DDBJ databases">
        <title>Genome sequence of Oxobacter pfennigii DSM 3222.</title>
        <authorList>
            <person name="Poehlein A."/>
            <person name="Bengelsdorf F.R."/>
            <person name="Schiel-Bengelsdorf B."/>
            <person name="Duerre P."/>
            <person name="Daniel R."/>
        </authorList>
    </citation>
    <scope>NUCLEOTIDE SEQUENCE [LARGE SCALE GENOMIC DNA]</scope>
    <source>
        <strain evidence="18 19">DSM 3222</strain>
    </source>
</reference>
<feature type="domain" description="Mur ligase N-terminal catalytic" evidence="15">
    <location>
        <begin position="12"/>
        <end position="110"/>
    </location>
</feature>
<dbReference type="SUPFAM" id="SSF53623">
    <property type="entry name" value="MurD-like peptide ligases, catalytic domain"/>
    <property type="match status" value="1"/>
</dbReference>
<evidence type="ECO:0000256" key="13">
    <source>
        <dbReference type="ARBA" id="ARBA00047833"/>
    </source>
</evidence>
<dbReference type="InterPro" id="IPR036615">
    <property type="entry name" value="Mur_ligase_C_dom_sf"/>
</dbReference>
<dbReference type="HAMAP" id="MF_00046">
    <property type="entry name" value="MurC"/>
    <property type="match status" value="1"/>
</dbReference>
<evidence type="ECO:0000256" key="3">
    <source>
        <dbReference type="ARBA" id="ARBA00012211"/>
    </source>
</evidence>
<dbReference type="Pfam" id="PF08245">
    <property type="entry name" value="Mur_ligase_M"/>
    <property type="match status" value="1"/>
</dbReference>
<evidence type="ECO:0000256" key="4">
    <source>
        <dbReference type="ARBA" id="ARBA00022490"/>
    </source>
</evidence>
<evidence type="ECO:0000313" key="19">
    <source>
        <dbReference type="Proteomes" id="UP000050326"/>
    </source>
</evidence>
<evidence type="ECO:0000256" key="12">
    <source>
        <dbReference type="ARBA" id="ARBA00023316"/>
    </source>
</evidence>
<evidence type="ECO:0000259" key="15">
    <source>
        <dbReference type="Pfam" id="PF01225"/>
    </source>
</evidence>
<evidence type="ECO:0000256" key="6">
    <source>
        <dbReference type="ARBA" id="ARBA00022618"/>
    </source>
</evidence>
<dbReference type="GO" id="GO:0008763">
    <property type="term" value="F:UDP-N-acetylmuramate-L-alanine ligase activity"/>
    <property type="evidence" value="ECO:0007669"/>
    <property type="project" value="UniProtKB-UniRule"/>
</dbReference>
<evidence type="ECO:0000259" key="16">
    <source>
        <dbReference type="Pfam" id="PF02875"/>
    </source>
</evidence>
<feature type="domain" description="Mur ligase C-terminal" evidence="16">
    <location>
        <begin position="318"/>
        <end position="447"/>
    </location>
</feature>
<comment type="pathway">
    <text evidence="2 14">Cell wall biogenesis; peptidoglycan biosynthesis.</text>
</comment>
<dbReference type="Gene3D" id="3.40.1190.10">
    <property type="entry name" value="Mur-like, catalytic domain"/>
    <property type="match status" value="1"/>
</dbReference>
<dbReference type="Gene3D" id="3.40.50.720">
    <property type="entry name" value="NAD(P)-binding Rossmann-like Domain"/>
    <property type="match status" value="1"/>
</dbReference>
<dbReference type="GO" id="GO:0051301">
    <property type="term" value="P:cell division"/>
    <property type="evidence" value="ECO:0007669"/>
    <property type="project" value="UniProtKB-KW"/>
</dbReference>
<keyword evidence="6 14" id="KW-0132">Cell division</keyword>
<keyword evidence="11 14" id="KW-0131">Cell cycle</keyword>
<dbReference type="InterPro" id="IPR036565">
    <property type="entry name" value="Mur-like_cat_sf"/>
</dbReference>
<dbReference type="InterPro" id="IPR000713">
    <property type="entry name" value="Mur_ligase_N"/>
</dbReference>
<dbReference type="SUPFAM" id="SSF51984">
    <property type="entry name" value="MurCD N-terminal domain"/>
    <property type="match status" value="1"/>
</dbReference>
<dbReference type="GO" id="GO:0071555">
    <property type="term" value="P:cell wall organization"/>
    <property type="evidence" value="ECO:0007669"/>
    <property type="project" value="UniProtKB-KW"/>
</dbReference>
<organism evidence="18 19">
    <name type="scientific">Oxobacter pfennigii</name>
    <dbReference type="NCBI Taxonomy" id="36849"/>
    <lineage>
        <taxon>Bacteria</taxon>
        <taxon>Bacillati</taxon>
        <taxon>Bacillota</taxon>
        <taxon>Clostridia</taxon>
        <taxon>Eubacteriales</taxon>
        <taxon>Clostridiaceae</taxon>
        <taxon>Oxobacter</taxon>
    </lineage>
</organism>
<dbReference type="PATRIC" id="fig|36849.3.peg.3773"/>
<dbReference type="Proteomes" id="UP000050326">
    <property type="component" value="Unassembled WGS sequence"/>
</dbReference>
<evidence type="ECO:0000256" key="10">
    <source>
        <dbReference type="ARBA" id="ARBA00022984"/>
    </source>
</evidence>
<dbReference type="GO" id="GO:0005737">
    <property type="term" value="C:cytoplasm"/>
    <property type="evidence" value="ECO:0007669"/>
    <property type="project" value="UniProtKB-SubCell"/>
</dbReference>
<evidence type="ECO:0000256" key="7">
    <source>
        <dbReference type="ARBA" id="ARBA00022741"/>
    </source>
</evidence>
<evidence type="ECO:0000256" key="8">
    <source>
        <dbReference type="ARBA" id="ARBA00022840"/>
    </source>
</evidence>
<dbReference type="InterPro" id="IPR013221">
    <property type="entry name" value="Mur_ligase_cen"/>
</dbReference>
<dbReference type="NCBIfam" id="TIGR01082">
    <property type="entry name" value="murC"/>
    <property type="match status" value="1"/>
</dbReference>
<comment type="subcellular location">
    <subcellularLocation>
        <location evidence="1 14">Cytoplasm</location>
    </subcellularLocation>
</comment>
<name>A0A0P8Y837_9CLOT</name>
<dbReference type="SUPFAM" id="SSF53244">
    <property type="entry name" value="MurD-like peptide ligases, peptide-binding domain"/>
    <property type="match status" value="1"/>
</dbReference>
<evidence type="ECO:0000256" key="1">
    <source>
        <dbReference type="ARBA" id="ARBA00004496"/>
    </source>
</evidence>
<accession>A0A0P8Y837</accession>
<evidence type="ECO:0000256" key="11">
    <source>
        <dbReference type="ARBA" id="ARBA00023306"/>
    </source>
</evidence>
<gene>
    <name evidence="14 18" type="primary">murC</name>
    <name evidence="18" type="ORF">OXPF_35670</name>
</gene>
<dbReference type="InterPro" id="IPR004101">
    <property type="entry name" value="Mur_ligase_C"/>
</dbReference>
<dbReference type="EMBL" id="LKET01000051">
    <property type="protein sequence ID" value="KPU42804.1"/>
    <property type="molecule type" value="Genomic_DNA"/>
</dbReference>
<evidence type="ECO:0000256" key="2">
    <source>
        <dbReference type="ARBA" id="ARBA00004752"/>
    </source>
</evidence>
<dbReference type="UniPathway" id="UPA00219"/>
<feature type="binding site" evidence="14">
    <location>
        <begin position="118"/>
        <end position="124"/>
    </location>
    <ligand>
        <name>ATP</name>
        <dbReference type="ChEBI" id="CHEBI:30616"/>
    </ligand>
</feature>
<dbReference type="RefSeq" id="WP_054876706.1">
    <property type="nucleotide sequence ID" value="NZ_LKET01000051.1"/>
</dbReference>
<dbReference type="InterPro" id="IPR005758">
    <property type="entry name" value="UDP-N-AcMur_Ala_ligase_MurC"/>
</dbReference>